<dbReference type="eggNOG" id="COG0286">
    <property type="taxonomic scope" value="Bacteria"/>
</dbReference>
<feature type="domain" description="Type I restriction enzyme R protein N-terminal" evidence="3">
    <location>
        <begin position="45"/>
        <end position="150"/>
    </location>
</feature>
<dbReference type="AlphaFoldDB" id="I0EUC1"/>
<dbReference type="REBASE" id="47643">
    <property type="entry name" value="M.Hce99ORF7765P"/>
</dbReference>
<name>I0EUC1_HELCM</name>
<dbReference type="InterPro" id="IPR029063">
    <property type="entry name" value="SAM-dependent_MTases_sf"/>
</dbReference>
<evidence type="ECO:0000259" key="3">
    <source>
        <dbReference type="Pfam" id="PF13588"/>
    </source>
</evidence>
<dbReference type="Pfam" id="PF13588">
    <property type="entry name" value="HSDR_N_2"/>
    <property type="match status" value="1"/>
</dbReference>
<protein>
    <recommendedName>
        <fullName evidence="3">Type I restriction enzyme R protein N-terminal domain-containing protein</fullName>
    </recommendedName>
</protein>
<dbReference type="HOGENOM" id="CLU_879328_0_0_7"/>
<evidence type="ECO:0000313" key="5">
    <source>
        <dbReference type="Proteomes" id="UP000005013"/>
    </source>
</evidence>
<accession>I0EUC1</accession>
<reference evidence="4 5" key="1">
    <citation type="journal article" date="2013" name="PLoS ONE">
        <title>Sequence Divergence and Conservation in Genomes ofHelicobacter cetorum Strains from a Dolphin and a Whale.</title>
        <authorList>
            <person name="Kersulyte D."/>
            <person name="Rossi M."/>
            <person name="Berg D.E."/>
        </authorList>
    </citation>
    <scope>NUCLEOTIDE SEQUENCE [LARGE SCALE GENOMIC DNA]</scope>
    <source>
        <strain evidence="4 5">MIT 99-5656</strain>
    </source>
</reference>
<dbReference type="Gene3D" id="1.20.1260.30">
    <property type="match status" value="1"/>
</dbReference>
<dbReference type="GO" id="GO:0009307">
    <property type="term" value="P:DNA restriction-modification system"/>
    <property type="evidence" value="ECO:0007669"/>
    <property type="project" value="UniProtKB-KW"/>
</dbReference>
<keyword evidence="2" id="KW-0680">Restriction system</keyword>
<evidence type="ECO:0000313" key="4">
    <source>
        <dbReference type="EMBL" id="AFI06540.1"/>
    </source>
</evidence>
<dbReference type="InterPro" id="IPR038333">
    <property type="entry name" value="T1MK-like_N_sf"/>
</dbReference>
<dbReference type="RefSeq" id="WP_014660019.1">
    <property type="nucleotide sequence ID" value="NC_017735.1"/>
</dbReference>
<dbReference type="InterPro" id="IPR029464">
    <property type="entry name" value="HSDR_N"/>
</dbReference>
<dbReference type="SUPFAM" id="SSF53335">
    <property type="entry name" value="S-adenosyl-L-methionine-dependent methyltransferases"/>
    <property type="match status" value="1"/>
</dbReference>
<dbReference type="KEGG" id="hcm:HCD_07765"/>
<dbReference type="EMBL" id="CP003481">
    <property type="protein sequence ID" value="AFI06540.1"/>
    <property type="molecule type" value="Genomic_DNA"/>
</dbReference>
<keyword evidence="5" id="KW-1185">Reference proteome</keyword>
<evidence type="ECO:0000256" key="1">
    <source>
        <dbReference type="ARBA" id="ARBA00006594"/>
    </source>
</evidence>
<proteinExistence type="inferred from homology"/>
<dbReference type="Proteomes" id="UP000005013">
    <property type="component" value="Chromosome"/>
</dbReference>
<gene>
    <name evidence="4" type="ordered locus">HCD_07765</name>
</gene>
<dbReference type="STRING" id="1163745.HCD_07765"/>
<dbReference type="PATRIC" id="fig|1163745.3.peg.1639"/>
<evidence type="ECO:0000256" key="2">
    <source>
        <dbReference type="ARBA" id="ARBA00022747"/>
    </source>
</evidence>
<organism evidence="4 5">
    <name type="scientific">Helicobacter cetorum (strain ATCC BAA-540 / CCUG 52418 / MIT 99-5656)</name>
    <dbReference type="NCBI Taxonomy" id="1163745"/>
    <lineage>
        <taxon>Bacteria</taxon>
        <taxon>Pseudomonadati</taxon>
        <taxon>Campylobacterota</taxon>
        <taxon>Epsilonproteobacteria</taxon>
        <taxon>Campylobacterales</taxon>
        <taxon>Helicobacteraceae</taxon>
        <taxon>Helicobacter</taxon>
    </lineage>
</organism>
<sequence length="316" mass="36871">MHPYLEEVAKGYLRPYITELNLSDTDTKSPKIECLVRKKFVKLTPEEAVRQCFILHLHKSYFYPLNQMQVETPIHFGREIKRADIVVYDSDFKELIIVEVKKSTLKEGKEQLRSYCNATGAIIGIWSNAIKHSFYHRRDPNYFEDLSNIPKHNQSLTEILEERWTIKTLKDKDKLFNEKKSLKDLILEMEDEVLANAGVDVFEEVFKLIFTKLYDEMQSTREPSLHLEFRNYGETENQLLNKIQKLFDKAKDKWQGVFNSDSKIALSPSHLSVCISSLQSVKLFNSNLDVVDEAFEYLISETPLAKARSFLTKAPY</sequence>
<comment type="similarity">
    <text evidence="1">Belongs to the N(4)/N(6)-methyltransferase family.</text>
</comment>